<evidence type="ECO:0000313" key="3">
    <source>
        <dbReference type="Proteomes" id="UP000799438"/>
    </source>
</evidence>
<dbReference type="Proteomes" id="UP000799438">
    <property type="component" value="Unassembled WGS sequence"/>
</dbReference>
<feature type="region of interest" description="Disordered" evidence="1">
    <location>
        <begin position="69"/>
        <end position="92"/>
    </location>
</feature>
<evidence type="ECO:0000313" key="2">
    <source>
        <dbReference type="EMBL" id="KAF2143486.1"/>
    </source>
</evidence>
<reference evidence="2" key="1">
    <citation type="journal article" date="2020" name="Stud. Mycol.">
        <title>101 Dothideomycetes genomes: a test case for predicting lifestyles and emergence of pathogens.</title>
        <authorList>
            <person name="Haridas S."/>
            <person name="Albert R."/>
            <person name="Binder M."/>
            <person name="Bloem J."/>
            <person name="Labutti K."/>
            <person name="Salamov A."/>
            <person name="Andreopoulos B."/>
            <person name="Baker S."/>
            <person name="Barry K."/>
            <person name="Bills G."/>
            <person name="Bluhm B."/>
            <person name="Cannon C."/>
            <person name="Castanera R."/>
            <person name="Culley D."/>
            <person name="Daum C."/>
            <person name="Ezra D."/>
            <person name="Gonzalez J."/>
            <person name="Henrissat B."/>
            <person name="Kuo A."/>
            <person name="Liang C."/>
            <person name="Lipzen A."/>
            <person name="Lutzoni F."/>
            <person name="Magnuson J."/>
            <person name="Mondo S."/>
            <person name="Nolan M."/>
            <person name="Ohm R."/>
            <person name="Pangilinan J."/>
            <person name="Park H.-J."/>
            <person name="Ramirez L."/>
            <person name="Alfaro M."/>
            <person name="Sun H."/>
            <person name="Tritt A."/>
            <person name="Yoshinaga Y."/>
            <person name="Zwiers L.-H."/>
            <person name="Turgeon B."/>
            <person name="Goodwin S."/>
            <person name="Spatafora J."/>
            <person name="Crous P."/>
            <person name="Grigoriev I."/>
        </authorList>
    </citation>
    <scope>NUCLEOTIDE SEQUENCE</scope>
    <source>
        <strain evidence="2">CBS 121167</strain>
    </source>
</reference>
<evidence type="ECO:0000256" key="1">
    <source>
        <dbReference type="SAM" id="MobiDB-lite"/>
    </source>
</evidence>
<dbReference type="EMBL" id="ML995482">
    <property type="protein sequence ID" value="KAF2143486.1"/>
    <property type="molecule type" value="Genomic_DNA"/>
</dbReference>
<dbReference type="AlphaFoldDB" id="A0A6A6BHK7"/>
<dbReference type="GeneID" id="54293297"/>
<feature type="region of interest" description="Disordered" evidence="1">
    <location>
        <begin position="25"/>
        <end position="49"/>
    </location>
</feature>
<proteinExistence type="predicted"/>
<dbReference type="RefSeq" id="XP_033399198.1">
    <property type="nucleotide sequence ID" value="XM_033535801.1"/>
</dbReference>
<protein>
    <submittedName>
        <fullName evidence="2">Uncharacterized protein</fullName>
    </submittedName>
</protein>
<accession>A0A6A6BHK7</accession>
<sequence>MIHPPIPEHIASLAAAVATERGTAPYASQYRRPDLSDSSSSSTLTSTPICKSTASAVSAATALDISRASPARGRDLVSSSRKAMARRSGGRDWVEAGRALERGIRDGLWAG</sequence>
<keyword evidence="3" id="KW-1185">Reference proteome</keyword>
<feature type="compositionally biased region" description="Low complexity" evidence="1">
    <location>
        <begin position="36"/>
        <end position="49"/>
    </location>
</feature>
<name>A0A6A6BHK7_9PEZI</name>
<gene>
    <name evidence="2" type="ORF">K452DRAFT_171821</name>
</gene>
<organism evidence="2 3">
    <name type="scientific">Aplosporella prunicola CBS 121167</name>
    <dbReference type="NCBI Taxonomy" id="1176127"/>
    <lineage>
        <taxon>Eukaryota</taxon>
        <taxon>Fungi</taxon>
        <taxon>Dikarya</taxon>
        <taxon>Ascomycota</taxon>
        <taxon>Pezizomycotina</taxon>
        <taxon>Dothideomycetes</taxon>
        <taxon>Dothideomycetes incertae sedis</taxon>
        <taxon>Botryosphaeriales</taxon>
        <taxon>Aplosporellaceae</taxon>
        <taxon>Aplosporella</taxon>
    </lineage>
</organism>